<feature type="transmembrane region" description="Helical" evidence="9">
    <location>
        <begin position="334"/>
        <end position="353"/>
    </location>
</feature>
<dbReference type="InterPro" id="IPR004812">
    <property type="entry name" value="Efflux_drug-R_Bcr/CmlA"/>
</dbReference>
<keyword evidence="8 9" id="KW-0472">Membrane</keyword>
<accession>A0ABW3DG91</accession>
<dbReference type="PROSITE" id="PS50850">
    <property type="entry name" value="MFS"/>
    <property type="match status" value="1"/>
</dbReference>
<name>A0ABW3DG91_9BACL</name>
<dbReference type="PANTHER" id="PTHR23502">
    <property type="entry name" value="MAJOR FACILITATOR SUPERFAMILY"/>
    <property type="match status" value="1"/>
</dbReference>
<dbReference type="Pfam" id="PF07690">
    <property type="entry name" value="MFS_1"/>
    <property type="match status" value="1"/>
</dbReference>
<feature type="transmembrane region" description="Helical" evidence="9">
    <location>
        <begin position="204"/>
        <end position="223"/>
    </location>
</feature>
<comment type="similarity">
    <text evidence="2 9">Belongs to the major facilitator superfamily. Bcr/CmlA family.</text>
</comment>
<feature type="transmembrane region" description="Helical" evidence="9">
    <location>
        <begin position="243"/>
        <end position="264"/>
    </location>
</feature>
<comment type="caution">
    <text evidence="9">Lacks conserved residue(s) required for the propagation of feature annotation.</text>
</comment>
<dbReference type="InterPro" id="IPR005829">
    <property type="entry name" value="Sugar_transporter_CS"/>
</dbReference>
<feature type="transmembrane region" description="Helical" evidence="9">
    <location>
        <begin position="271"/>
        <end position="291"/>
    </location>
</feature>
<dbReference type="InterPro" id="IPR001958">
    <property type="entry name" value="Tet-R_TetA/multi-R_MdtG-like"/>
</dbReference>
<dbReference type="InterPro" id="IPR020846">
    <property type="entry name" value="MFS_dom"/>
</dbReference>
<feature type="transmembrane region" description="Helical" evidence="9">
    <location>
        <begin position="297"/>
        <end position="322"/>
    </location>
</feature>
<evidence type="ECO:0000256" key="6">
    <source>
        <dbReference type="ARBA" id="ARBA00022692"/>
    </source>
</evidence>
<feature type="transmembrane region" description="Helical" evidence="9">
    <location>
        <begin position="359"/>
        <end position="382"/>
    </location>
</feature>
<dbReference type="Proteomes" id="UP001597120">
    <property type="component" value="Unassembled WGS sequence"/>
</dbReference>
<evidence type="ECO:0000256" key="3">
    <source>
        <dbReference type="ARBA" id="ARBA00007520"/>
    </source>
</evidence>
<gene>
    <name evidence="11" type="ORF">ACFQ03_19070</name>
</gene>
<keyword evidence="12" id="KW-1185">Reference proteome</keyword>
<dbReference type="CDD" id="cd17320">
    <property type="entry name" value="MFS_MdfA_MDR_like"/>
    <property type="match status" value="1"/>
</dbReference>
<keyword evidence="7 9" id="KW-1133">Transmembrane helix</keyword>
<dbReference type="NCBIfam" id="TIGR00710">
    <property type="entry name" value="efflux_Bcr_CflA"/>
    <property type="match status" value="1"/>
</dbReference>
<evidence type="ECO:0000256" key="8">
    <source>
        <dbReference type="ARBA" id="ARBA00023136"/>
    </source>
</evidence>
<organism evidence="11 12">
    <name type="scientific">Paenibacillus residui</name>
    <dbReference type="NCBI Taxonomy" id="629724"/>
    <lineage>
        <taxon>Bacteria</taxon>
        <taxon>Bacillati</taxon>
        <taxon>Bacillota</taxon>
        <taxon>Bacilli</taxon>
        <taxon>Bacillales</taxon>
        <taxon>Paenibacillaceae</taxon>
        <taxon>Paenibacillus</taxon>
    </lineage>
</organism>
<dbReference type="InterPro" id="IPR011701">
    <property type="entry name" value="MFS"/>
</dbReference>
<evidence type="ECO:0000313" key="11">
    <source>
        <dbReference type="EMBL" id="MFD0871249.1"/>
    </source>
</evidence>
<dbReference type="RefSeq" id="WP_379290221.1">
    <property type="nucleotide sequence ID" value="NZ_JBHTIU010000075.1"/>
</dbReference>
<evidence type="ECO:0000256" key="2">
    <source>
        <dbReference type="ARBA" id="ARBA00006236"/>
    </source>
</evidence>
<keyword evidence="6 9" id="KW-0812">Transmembrane</keyword>
<evidence type="ECO:0000256" key="9">
    <source>
        <dbReference type="RuleBase" id="RU365088"/>
    </source>
</evidence>
<feature type="transmembrane region" description="Helical" evidence="9">
    <location>
        <begin position="92"/>
        <end position="113"/>
    </location>
</feature>
<comment type="caution">
    <text evidence="11">The sequence shown here is derived from an EMBL/GenBank/DDBJ whole genome shotgun (WGS) entry which is preliminary data.</text>
</comment>
<feature type="transmembrane region" description="Helical" evidence="9">
    <location>
        <begin position="68"/>
        <end position="86"/>
    </location>
</feature>
<sequence length="388" mass="40358">MAAVLGMLSAIGPLSIDMYLPSLPIMAEQLQTNPSLVQLSLTCFLAGIALGQLFAGPLSDIYGRRTPLMIGLVIFAASSLLCAISPSIEVLIALRLIQGLSGSVGVVVSRAVVRDLYSGAELTKFFALLMLVNGAAPILAPIIGGQLLRYVSWQGVFVVLGLLGFIMLMAALFGLPETLPRERRSQSGIKNTLSTFRGLFRDRIFIGYALSQGLVSAGMFAYISGSPFVIQNIYGASPQMFSVFFAINGLGIIMATQVTGRLAGRISETKLLVCGLGMASLGGTTLLVMILSGAGLYGVMIPLFFVVSSVGIVSTACFSLAMQNQGKVAGSASALLGLMSMIFGALVAPLVGLGGGETAVPMGIVIAGADIGAVLCYLLLVLRYRAKA</sequence>
<evidence type="ECO:0000259" key="10">
    <source>
        <dbReference type="PROSITE" id="PS50850"/>
    </source>
</evidence>
<dbReference type="PROSITE" id="PS00216">
    <property type="entry name" value="SUGAR_TRANSPORT_1"/>
    <property type="match status" value="1"/>
</dbReference>
<evidence type="ECO:0000256" key="1">
    <source>
        <dbReference type="ARBA" id="ARBA00004651"/>
    </source>
</evidence>
<dbReference type="SUPFAM" id="SSF103473">
    <property type="entry name" value="MFS general substrate transporter"/>
    <property type="match status" value="1"/>
</dbReference>
<keyword evidence="5 9" id="KW-1003">Cell membrane</keyword>
<protein>
    <recommendedName>
        <fullName evidence="9">Bcr/CflA family efflux transporter</fullName>
    </recommendedName>
</protein>
<comment type="similarity">
    <text evidence="3">Belongs to the major facilitator superfamily. TCR/Tet family.</text>
</comment>
<keyword evidence="4 9" id="KW-0813">Transport</keyword>
<feature type="transmembrane region" description="Helical" evidence="9">
    <location>
        <begin position="37"/>
        <end position="56"/>
    </location>
</feature>
<comment type="subcellular location">
    <subcellularLocation>
        <location evidence="1 9">Cell membrane</location>
        <topology evidence="1 9">Multi-pass membrane protein</topology>
    </subcellularLocation>
</comment>
<feature type="transmembrane region" description="Helical" evidence="9">
    <location>
        <begin position="150"/>
        <end position="175"/>
    </location>
</feature>
<dbReference type="Gene3D" id="1.20.1720.10">
    <property type="entry name" value="Multidrug resistance protein D"/>
    <property type="match status" value="1"/>
</dbReference>
<feature type="domain" description="Major facilitator superfamily (MFS) profile" evidence="10">
    <location>
        <begin position="1"/>
        <end position="385"/>
    </location>
</feature>
<reference evidence="12" key="1">
    <citation type="journal article" date="2019" name="Int. J. Syst. Evol. Microbiol.">
        <title>The Global Catalogue of Microorganisms (GCM) 10K type strain sequencing project: providing services to taxonomists for standard genome sequencing and annotation.</title>
        <authorList>
            <consortium name="The Broad Institute Genomics Platform"/>
            <consortium name="The Broad Institute Genome Sequencing Center for Infectious Disease"/>
            <person name="Wu L."/>
            <person name="Ma J."/>
        </authorList>
    </citation>
    <scope>NUCLEOTIDE SEQUENCE [LARGE SCALE GENOMIC DNA]</scope>
    <source>
        <strain evidence="12">CCUG 57263</strain>
    </source>
</reference>
<evidence type="ECO:0000256" key="4">
    <source>
        <dbReference type="ARBA" id="ARBA00022448"/>
    </source>
</evidence>
<feature type="transmembrane region" description="Helical" evidence="9">
    <location>
        <begin position="125"/>
        <end position="144"/>
    </location>
</feature>
<dbReference type="InterPro" id="IPR036259">
    <property type="entry name" value="MFS_trans_sf"/>
</dbReference>
<evidence type="ECO:0000256" key="5">
    <source>
        <dbReference type="ARBA" id="ARBA00022475"/>
    </source>
</evidence>
<dbReference type="PRINTS" id="PR01035">
    <property type="entry name" value="TCRTETA"/>
</dbReference>
<evidence type="ECO:0000313" key="12">
    <source>
        <dbReference type="Proteomes" id="UP001597120"/>
    </source>
</evidence>
<dbReference type="PANTHER" id="PTHR23502:SF132">
    <property type="entry name" value="POLYAMINE TRANSPORTER 2-RELATED"/>
    <property type="match status" value="1"/>
</dbReference>
<dbReference type="EMBL" id="JBHTIU010000075">
    <property type="protein sequence ID" value="MFD0871249.1"/>
    <property type="molecule type" value="Genomic_DNA"/>
</dbReference>
<evidence type="ECO:0000256" key="7">
    <source>
        <dbReference type="ARBA" id="ARBA00022989"/>
    </source>
</evidence>
<proteinExistence type="inferred from homology"/>